<evidence type="ECO:0000313" key="1">
    <source>
        <dbReference type="EMBL" id="KRY90045.1"/>
    </source>
</evidence>
<dbReference type="EMBL" id="JYDT01000025">
    <property type="protein sequence ID" value="KRY90045.1"/>
    <property type="molecule type" value="Genomic_DNA"/>
</dbReference>
<proteinExistence type="predicted"/>
<accession>A0A0V1FVJ5</accession>
<keyword evidence="2" id="KW-1185">Reference proteome</keyword>
<gene>
    <name evidence="1" type="ORF">T4D_11170</name>
</gene>
<sequence length="146" mass="17365">MFPYNQLTRSYCRKTSWHDLLWKGRRFNFVSYDKLHLNLKRHLGRFCLLTMTRNRMFNVEIGGSYLCELDCQALSLLLLLLLKKEIMDKFQYSCQMEKFSTTIQFCRCHRALQSCARCYETKLSMHVLRRLTLALPANALLKPSRA</sequence>
<name>A0A0V1FVJ5_TRIPS</name>
<organism evidence="1 2">
    <name type="scientific">Trichinella pseudospiralis</name>
    <name type="common">Parasitic roundworm</name>
    <dbReference type="NCBI Taxonomy" id="6337"/>
    <lineage>
        <taxon>Eukaryota</taxon>
        <taxon>Metazoa</taxon>
        <taxon>Ecdysozoa</taxon>
        <taxon>Nematoda</taxon>
        <taxon>Enoplea</taxon>
        <taxon>Dorylaimia</taxon>
        <taxon>Trichinellida</taxon>
        <taxon>Trichinellidae</taxon>
        <taxon>Trichinella</taxon>
    </lineage>
</organism>
<protein>
    <submittedName>
        <fullName evidence="1">Uncharacterized protein</fullName>
    </submittedName>
</protein>
<evidence type="ECO:0000313" key="2">
    <source>
        <dbReference type="Proteomes" id="UP000054995"/>
    </source>
</evidence>
<dbReference type="Proteomes" id="UP000054995">
    <property type="component" value="Unassembled WGS sequence"/>
</dbReference>
<dbReference type="AlphaFoldDB" id="A0A0V1FVJ5"/>
<comment type="caution">
    <text evidence="1">The sequence shown here is derived from an EMBL/GenBank/DDBJ whole genome shotgun (WGS) entry which is preliminary data.</text>
</comment>
<reference evidence="1 2" key="1">
    <citation type="submission" date="2015-01" db="EMBL/GenBank/DDBJ databases">
        <title>Evolution of Trichinella species and genotypes.</title>
        <authorList>
            <person name="Korhonen P.K."/>
            <person name="Edoardo P."/>
            <person name="Giuseppe L.R."/>
            <person name="Gasser R.B."/>
        </authorList>
    </citation>
    <scope>NUCLEOTIDE SEQUENCE [LARGE SCALE GENOMIC DNA]</scope>
    <source>
        <strain evidence="1">ISS470</strain>
    </source>
</reference>